<evidence type="ECO:0000313" key="1">
    <source>
        <dbReference type="EMBL" id="MBA0816165.1"/>
    </source>
</evidence>
<reference evidence="1 2" key="1">
    <citation type="journal article" date="2019" name="Genome Biol. Evol.">
        <title>Insights into the evolution of the New World diploid cottons (Gossypium, subgenus Houzingenia) based on genome sequencing.</title>
        <authorList>
            <person name="Grover C.E."/>
            <person name="Arick M.A. 2nd"/>
            <person name="Thrash A."/>
            <person name="Conover J.L."/>
            <person name="Sanders W.S."/>
            <person name="Peterson D.G."/>
            <person name="Frelichowski J.E."/>
            <person name="Scheffler J.A."/>
            <person name="Scheffler B.E."/>
            <person name="Wendel J.F."/>
        </authorList>
    </citation>
    <scope>NUCLEOTIDE SEQUENCE [LARGE SCALE GENOMIC DNA]</scope>
    <source>
        <strain evidence="1">0</strain>
        <tissue evidence="1">Leaf</tissue>
    </source>
</reference>
<dbReference type="OrthoDB" id="10377504at2759"/>
<comment type="caution">
    <text evidence="1">The sequence shown here is derived from an EMBL/GenBank/DDBJ whole genome shotgun (WGS) entry which is preliminary data.</text>
</comment>
<name>A0A7J9I4S6_9ROSI</name>
<organism evidence="1 2">
    <name type="scientific">Gossypium harknessii</name>
    <dbReference type="NCBI Taxonomy" id="34285"/>
    <lineage>
        <taxon>Eukaryota</taxon>
        <taxon>Viridiplantae</taxon>
        <taxon>Streptophyta</taxon>
        <taxon>Embryophyta</taxon>
        <taxon>Tracheophyta</taxon>
        <taxon>Spermatophyta</taxon>
        <taxon>Magnoliopsida</taxon>
        <taxon>eudicotyledons</taxon>
        <taxon>Gunneridae</taxon>
        <taxon>Pentapetalae</taxon>
        <taxon>rosids</taxon>
        <taxon>malvids</taxon>
        <taxon>Malvales</taxon>
        <taxon>Malvaceae</taxon>
        <taxon>Malvoideae</taxon>
        <taxon>Gossypium</taxon>
    </lineage>
</organism>
<dbReference type="Proteomes" id="UP000593560">
    <property type="component" value="Unassembled WGS sequence"/>
</dbReference>
<gene>
    <name evidence="1" type="ORF">Gohar_000858</name>
</gene>
<evidence type="ECO:0000313" key="2">
    <source>
        <dbReference type="Proteomes" id="UP000593560"/>
    </source>
</evidence>
<dbReference type="AlphaFoldDB" id="A0A7J9I4S6"/>
<accession>A0A7J9I4S6</accession>
<dbReference type="EMBL" id="JABFAD010000013">
    <property type="protein sequence ID" value="MBA0816165.1"/>
    <property type="molecule type" value="Genomic_DNA"/>
</dbReference>
<proteinExistence type="predicted"/>
<keyword evidence="2" id="KW-1185">Reference proteome</keyword>
<feature type="non-terminal residue" evidence="1">
    <location>
        <position position="1"/>
    </location>
</feature>
<sequence>RSGRTQLGVRRVGDIVPRDVSGNATNKNQNWWLPYTTTIMSQDPAIQAVIPEEFFVNPNAWHVKVQLIVYTTVEMHETNRVLRGNEAGLLLVLTQEPAPTASAPMPTPPPIQYVPSYSGAYPNPYIFTQSQYAAPYFSTFSPMLGWTVGHPSLMFYTPGPFHFPMTPMPTTTYRPSMHEAPNESPLIIPSIYRTQYSYAHSPFVTQTP</sequence>
<protein>
    <submittedName>
        <fullName evidence="1">Uncharacterized protein</fullName>
    </submittedName>
</protein>